<accession>A0AAD0AL87</accession>
<feature type="compositionally biased region" description="Low complexity" evidence="1">
    <location>
        <begin position="341"/>
        <end position="351"/>
    </location>
</feature>
<keyword evidence="3" id="KW-1185">Reference proteome</keyword>
<evidence type="ECO:0000313" key="3">
    <source>
        <dbReference type="Proteomes" id="UP000228552"/>
    </source>
</evidence>
<dbReference type="EMBL" id="CP024700">
    <property type="protein sequence ID" value="ATV60987.1"/>
    <property type="molecule type" value="Genomic_DNA"/>
</dbReference>
<evidence type="ECO:0000256" key="1">
    <source>
        <dbReference type="SAM" id="MobiDB-lite"/>
    </source>
</evidence>
<name>A0AAD0AL87_9FUSO</name>
<dbReference type="Proteomes" id="UP000228552">
    <property type="component" value="Chromosome"/>
</dbReference>
<sequence length="518" mass="57199">MGSRVEELGRQFKAGTINEEDVKEALRDVVKGYGKDIGIDFDVVYLDEKTMPKDSEGSTGSSYIVDRKNRKVLIPIDVNKIEDIKKVLGTLTEEIAHGKDALEGRQDKKVAEDKSNDEEGLETLGRPANEYVKKRFGEDNNSKIKLTTDGIDLSNADVGEKVGDVNTQDDRNSGYAEILPSQQRDPWLNKMNFKLLRLRKNTDDFVKKTLISSFYLHMRAYSILSDSGETIRDFTLGALKAGGEDLSLNTYKIPKKFQYNTLAYKYGELFGHSTMSAIGIVGTIIGSGMEGGGTAAAPATGGVSLGVAALGAGVETYSVGLGATAASKIPKTSLEIKAMKSEGSSSSSSKTETYDKKEKDEKLEKIELEPKEKRPTYRESEKDVYDFLGEKYKDNENITVQEQASFKGGQEAKHYGEKGSVRPDDTVIIKTETKNGTVISRESYEVKNYKIENYNNMTSKIGEQAKIRVNELPKGTVQKVVIDTRGQNLTTEIEAKTINDIVKKSNGIINAENIFFIK</sequence>
<evidence type="ECO:0000313" key="2">
    <source>
        <dbReference type="EMBL" id="ATV60987.1"/>
    </source>
</evidence>
<protein>
    <submittedName>
        <fullName evidence="2">Hemolysin</fullName>
    </submittedName>
</protein>
<reference evidence="2 3" key="1">
    <citation type="submission" date="2017-11" db="EMBL/GenBank/DDBJ databases">
        <title>Genome sequencing of Fusobacterium periodonticum KCOM 1263.</title>
        <authorList>
            <person name="Kook J.-K."/>
            <person name="Park S.-N."/>
            <person name="Lim Y.K."/>
        </authorList>
    </citation>
    <scope>NUCLEOTIDE SEQUENCE [LARGE SCALE GENOMIC DNA]</scope>
    <source>
        <strain evidence="2 3">KCOM 1263</strain>
    </source>
</reference>
<organism evidence="2 3">
    <name type="scientific">Fusobacterium pseudoperiodonticum</name>
    <dbReference type="NCBI Taxonomy" id="2663009"/>
    <lineage>
        <taxon>Bacteria</taxon>
        <taxon>Fusobacteriati</taxon>
        <taxon>Fusobacteriota</taxon>
        <taxon>Fusobacteriia</taxon>
        <taxon>Fusobacteriales</taxon>
        <taxon>Fusobacteriaceae</taxon>
        <taxon>Fusobacterium</taxon>
    </lineage>
</organism>
<feature type="compositionally biased region" description="Basic and acidic residues" evidence="1">
    <location>
        <begin position="352"/>
        <end position="379"/>
    </location>
</feature>
<proteinExistence type="predicted"/>
<dbReference type="AlphaFoldDB" id="A0AAD0AL87"/>
<gene>
    <name evidence="2" type="ORF">CTM74_03570</name>
</gene>
<feature type="region of interest" description="Disordered" evidence="1">
    <location>
        <begin position="338"/>
        <end position="379"/>
    </location>
</feature>